<dbReference type="InterPro" id="IPR002110">
    <property type="entry name" value="Ankyrin_rpt"/>
</dbReference>
<dbReference type="SUPFAM" id="SSF48403">
    <property type="entry name" value="Ankyrin repeat"/>
    <property type="match status" value="1"/>
</dbReference>
<dbReference type="CDD" id="cd18302">
    <property type="entry name" value="BTB2_POZ_IBtk"/>
    <property type="match status" value="1"/>
</dbReference>
<proteinExistence type="predicted"/>
<evidence type="ECO:0000256" key="1">
    <source>
        <dbReference type="SAM" id="MobiDB-lite"/>
    </source>
</evidence>
<dbReference type="InterPro" id="IPR000408">
    <property type="entry name" value="Reg_chr_condens"/>
</dbReference>
<dbReference type="PROSITE" id="PS50012">
    <property type="entry name" value="RCC1_3"/>
    <property type="match status" value="4"/>
</dbReference>
<dbReference type="Gene3D" id="2.130.10.30">
    <property type="entry name" value="Regulator of chromosome condensation 1/beta-lactamase-inhibitor protein II"/>
    <property type="match status" value="1"/>
</dbReference>
<keyword evidence="3" id="KW-1185">Reference proteome</keyword>
<feature type="region of interest" description="Disordered" evidence="1">
    <location>
        <begin position="1044"/>
        <end position="1086"/>
    </location>
</feature>
<dbReference type="SMART" id="SM00248">
    <property type="entry name" value="ANK"/>
    <property type="match status" value="2"/>
</dbReference>
<feature type="compositionally biased region" description="Low complexity" evidence="1">
    <location>
        <begin position="1045"/>
        <end position="1057"/>
    </location>
</feature>
<dbReference type="InterPro" id="IPR000210">
    <property type="entry name" value="BTB/POZ_dom"/>
</dbReference>
<protein>
    <submittedName>
        <fullName evidence="2">Uncharacterized protein</fullName>
    </submittedName>
</protein>
<feature type="compositionally biased region" description="Polar residues" evidence="1">
    <location>
        <begin position="995"/>
        <end position="1006"/>
    </location>
</feature>
<reference evidence="2" key="1">
    <citation type="submission" date="2022-03" db="EMBL/GenBank/DDBJ databases">
        <authorList>
            <person name="Martin C."/>
        </authorList>
    </citation>
    <scope>NUCLEOTIDE SEQUENCE</scope>
</reference>
<dbReference type="Pfam" id="PF00415">
    <property type="entry name" value="RCC1"/>
    <property type="match status" value="3"/>
</dbReference>
<dbReference type="EMBL" id="CAIIXF020000011">
    <property type="protein sequence ID" value="CAH1798653.1"/>
    <property type="molecule type" value="Genomic_DNA"/>
</dbReference>
<dbReference type="OrthoDB" id="1893551at2759"/>
<organism evidence="2 3">
    <name type="scientific">Owenia fusiformis</name>
    <name type="common">Polychaete worm</name>
    <dbReference type="NCBI Taxonomy" id="6347"/>
    <lineage>
        <taxon>Eukaryota</taxon>
        <taxon>Metazoa</taxon>
        <taxon>Spiralia</taxon>
        <taxon>Lophotrochozoa</taxon>
        <taxon>Annelida</taxon>
        <taxon>Polychaeta</taxon>
        <taxon>Sedentaria</taxon>
        <taxon>Canalipalpata</taxon>
        <taxon>Sabellida</taxon>
        <taxon>Oweniida</taxon>
        <taxon>Oweniidae</taxon>
        <taxon>Owenia</taxon>
    </lineage>
</organism>
<sequence>MSNPLPLPFADCTRRCHSKKHGDNITSVLSKCNLKQFQAYFGFCHNTATQVDCYGRNALHVASSCGKWEIVAWLLIEKGVDTSTKDAESHWSALHRSLFYGQLSCARILISHGASIHSQDREKHTPIDQLVLDRPPYVDISINGKTDVYTWGDNTNFTLGHGNEMRHHTPNLVDTFTKAKLSVVQVELLKFHSVFRTSCGRVFTCGHGRGGRLGHMDEQTKLVPKEVPLEEKISFVAAGRDNTAFLTESGLVFTCGLNTYHQLGLNPPPSHSLLPKQVVCKLWKGKHIEGIAVGRFHTAVHTNTSVYTFGLNAGQLGHQKGEKLQSQPRIVSPLNHKDIMISSITCSDGATIVITKKGEVFVLHEYQCRKITTRLLDIKNVCCTGGHLDLKSAGDIQGDTSNNELIICFLTHSKRVFLWKSSDPTLRRCTWSLGGDLAICDISLTIYGMVIVTDTGQAYIGHRSTKLKVKESAVSPQKDGIQVLSSIGSMVDWQLEADDAELVNLQRVLYVHRAVAVTADKKGRNFAVVQSHHSSSLTELPNVSSSEISQHFKTLMSEADSYDVIHDVTIQVENETIFAHKFILASRSEYFKKLFTSKTEEFLTDAKTALTLENTSLDIFLQLLTFLYTDNCDLLTPGAIVTIAKQTHSNEKSNKAQPVEDIPRSKNGKPISAHQYNQKLKKFSQKDGKVEEINKSKSSNPTKLLQEMAKRFGVKSLVKRLDAVCWNDGTVTLGTNKHLTPPSLRLDRTKLRSLYDVEIKSEDGLTIKCHKCVLVARLEYFHSMLATGWVETSSSEALSLPVPGDILTVILDFLYTDDSAFVRKCEDAELICNILVVADQLLIGRLKDICEMVLSQLITLKNATELLEFASVYNSQQLKSTCQQYICLNLPTILEMRVLEVLSDDVIDELTTYYRNMVPEMCRRIITPFDAPPDICYLESIEKDLLFDIDNISSDSKSDQLKRSKSRKRRGRTKSQGEAGKQGDQRSEGYGSRSVGRQMSISSETSDILEDVDEILDDETIPLKSPLEIQPHIVIPSRNFNSVWSQKSPRQQQSQSSPTMHLSPVSPLATTGYQGDGDVTGTSPPVHMYGLRDIMLEEAIKKAEIERNEKTKLVSSVPRFAKLSQKERKKLQHKRVEQEKQDQHKQIAPASAWGNVNTVVQSFKDLMVGEDNKQTKQISKATTPTSVPIVTVAATSPKTSVIPPKSAHISPSKPIGSKSTLFSWGLPTSSVQSQKDSNENEVAIPTSPPENPWQRPLANVAATKKSLSFSDIVHDEMIQKQTHDRTTNKPLHLIQIEEQAILELLEQYKQAENFDERISIQRVAVSMAAPTWAAHTKQNI</sequence>
<feature type="region of interest" description="Disordered" evidence="1">
    <location>
        <begin position="1227"/>
        <end position="1255"/>
    </location>
</feature>
<dbReference type="PROSITE" id="PS50097">
    <property type="entry name" value="BTB"/>
    <property type="match status" value="2"/>
</dbReference>
<dbReference type="SUPFAM" id="SSF54695">
    <property type="entry name" value="POZ domain"/>
    <property type="match status" value="2"/>
</dbReference>
<evidence type="ECO:0000313" key="2">
    <source>
        <dbReference type="EMBL" id="CAH1798653.1"/>
    </source>
</evidence>
<feature type="compositionally biased region" description="Basic residues" evidence="1">
    <location>
        <begin position="963"/>
        <end position="973"/>
    </location>
</feature>
<dbReference type="Gene3D" id="3.30.710.10">
    <property type="entry name" value="Potassium Channel Kv1.1, Chain A"/>
    <property type="match status" value="2"/>
</dbReference>
<dbReference type="Proteomes" id="UP000749559">
    <property type="component" value="Unassembled WGS sequence"/>
</dbReference>
<dbReference type="SMART" id="SM00225">
    <property type="entry name" value="BTB"/>
    <property type="match status" value="2"/>
</dbReference>
<dbReference type="InterPro" id="IPR011333">
    <property type="entry name" value="SKP1/BTB/POZ_sf"/>
</dbReference>
<dbReference type="Pfam" id="PF12796">
    <property type="entry name" value="Ank_2"/>
    <property type="match status" value="1"/>
</dbReference>
<feature type="region of interest" description="Disordered" evidence="1">
    <location>
        <begin position="956"/>
        <end position="1006"/>
    </location>
</feature>
<dbReference type="CDD" id="cd18500">
    <property type="entry name" value="BACK_IBtk"/>
    <property type="match status" value="1"/>
</dbReference>
<gene>
    <name evidence="2" type="ORF">OFUS_LOCUS22772</name>
</gene>
<dbReference type="SUPFAM" id="SSF50985">
    <property type="entry name" value="RCC1/BLIP-II"/>
    <property type="match status" value="1"/>
</dbReference>
<dbReference type="InterPro" id="IPR036770">
    <property type="entry name" value="Ankyrin_rpt-contain_sf"/>
</dbReference>
<feature type="region of interest" description="Disordered" evidence="1">
    <location>
        <begin position="650"/>
        <end position="671"/>
    </location>
</feature>
<accession>A0A8J1XJM5</accession>
<name>A0A8J1XJM5_OWEFU</name>
<evidence type="ECO:0000313" key="3">
    <source>
        <dbReference type="Proteomes" id="UP000749559"/>
    </source>
</evidence>
<comment type="caution">
    <text evidence="2">The sequence shown here is derived from an EMBL/GenBank/DDBJ whole genome shotgun (WGS) entry which is preliminary data.</text>
</comment>
<dbReference type="PROSITE" id="PS50088">
    <property type="entry name" value="ANK_REPEAT"/>
    <property type="match status" value="2"/>
</dbReference>
<dbReference type="Gene3D" id="1.25.40.20">
    <property type="entry name" value="Ankyrin repeat-containing domain"/>
    <property type="match status" value="1"/>
</dbReference>
<dbReference type="PANTHER" id="PTHR22872:SF2">
    <property type="entry name" value="INHIBITOR OF BRUTON TYROSINE KINASE"/>
    <property type="match status" value="1"/>
</dbReference>
<dbReference type="Pfam" id="PF00651">
    <property type="entry name" value="BTB"/>
    <property type="match status" value="2"/>
</dbReference>
<dbReference type="PANTHER" id="PTHR22872">
    <property type="entry name" value="BTK-BINDING PROTEIN-RELATED"/>
    <property type="match status" value="1"/>
</dbReference>
<dbReference type="InterPro" id="IPR051625">
    <property type="entry name" value="Signaling_Regulatory_Domain"/>
</dbReference>
<dbReference type="PROSITE" id="PS50297">
    <property type="entry name" value="ANK_REP_REGION"/>
    <property type="match status" value="1"/>
</dbReference>
<dbReference type="InterPro" id="IPR009091">
    <property type="entry name" value="RCC1/BLIP-II"/>
</dbReference>